<feature type="compositionally biased region" description="Polar residues" evidence="1">
    <location>
        <begin position="188"/>
        <end position="199"/>
    </location>
</feature>
<evidence type="ECO:0000313" key="2">
    <source>
        <dbReference type="EMBL" id="EFP86204.2"/>
    </source>
</evidence>
<name>E3KPG9_PUCGT</name>
<dbReference type="AlphaFoldDB" id="E3KPG9"/>
<dbReference type="VEuPathDB" id="FungiDB:PGTG_12160"/>
<dbReference type="RefSeq" id="XP_003330623.2">
    <property type="nucleotide sequence ID" value="XM_003330575.2"/>
</dbReference>
<dbReference type="GeneID" id="10540214"/>
<evidence type="ECO:0000313" key="3">
    <source>
        <dbReference type="Proteomes" id="UP000008783"/>
    </source>
</evidence>
<feature type="compositionally biased region" description="Basic and acidic residues" evidence="1">
    <location>
        <begin position="158"/>
        <end position="179"/>
    </location>
</feature>
<feature type="compositionally biased region" description="Low complexity" evidence="1">
    <location>
        <begin position="124"/>
        <end position="138"/>
    </location>
</feature>
<feature type="region of interest" description="Disordered" evidence="1">
    <location>
        <begin position="241"/>
        <end position="269"/>
    </location>
</feature>
<dbReference type="Proteomes" id="UP000008783">
    <property type="component" value="Unassembled WGS sequence"/>
</dbReference>
<accession>E3KPG9</accession>
<dbReference type="HOGENOM" id="CLU_1082334_0_0_1"/>
<keyword evidence="3" id="KW-1185">Reference proteome</keyword>
<sequence>MIDNFVPVIKFRQDKENQKNGNDARECRGCKKRKASREFHRDWWTNDQGRETYRRTCQDCRGLPLRLPAVGQPIAAELAPPGEKDISGLLGTLSRQVFLDLTNDPSRLIRERIFDHLRLSSLVDSDHSSPSSLGSHSLSRGDAWGTENRELGGPQTAAKKDRQRTEDLEQRSGNQKEESLGSDPPTRPYNTSECVSDISSPGCDTRSTGTRNLPKLERPIHNQLWPATPTFSFRMVVGADQRSNDDLDDPTCPKGSTRIPRCSRFKSEP</sequence>
<protein>
    <submittedName>
        <fullName evidence="2">Uncharacterized protein</fullName>
    </submittedName>
</protein>
<proteinExistence type="predicted"/>
<dbReference type="InParanoid" id="E3KPG9"/>
<gene>
    <name evidence="2" type="ORF">PGTG_12160</name>
</gene>
<organism evidence="2 3">
    <name type="scientific">Puccinia graminis f. sp. tritici (strain CRL 75-36-700-3 / race SCCL)</name>
    <name type="common">Black stem rust fungus</name>
    <dbReference type="NCBI Taxonomy" id="418459"/>
    <lineage>
        <taxon>Eukaryota</taxon>
        <taxon>Fungi</taxon>
        <taxon>Dikarya</taxon>
        <taxon>Basidiomycota</taxon>
        <taxon>Pucciniomycotina</taxon>
        <taxon>Pucciniomycetes</taxon>
        <taxon>Pucciniales</taxon>
        <taxon>Pucciniaceae</taxon>
        <taxon>Puccinia</taxon>
    </lineage>
</organism>
<dbReference type="EMBL" id="DS178299">
    <property type="protein sequence ID" value="EFP86204.2"/>
    <property type="molecule type" value="Genomic_DNA"/>
</dbReference>
<reference key="1">
    <citation type="submission" date="2007-01" db="EMBL/GenBank/DDBJ databases">
        <title>The Genome Sequence of Puccinia graminis f. sp. tritici Strain CRL 75-36-700-3.</title>
        <authorList>
            <consortium name="The Broad Institute Genome Sequencing Platform"/>
            <person name="Birren B."/>
            <person name="Lander E."/>
            <person name="Galagan J."/>
            <person name="Nusbaum C."/>
            <person name="Devon K."/>
            <person name="Cuomo C."/>
            <person name="Jaffe D."/>
            <person name="Butler J."/>
            <person name="Alvarez P."/>
            <person name="Gnerre S."/>
            <person name="Grabherr M."/>
            <person name="Mauceli E."/>
            <person name="Brockman W."/>
            <person name="Young S."/>
            <person name="LaButti K."/>
            <person name="Sykes S."/>
            <person name="DeCaprio D."/>
            <person name="Crawford M."/>
            <person name="Koehrsen M."/>
            <person name="Engels R."/>
            <person name="Montgomery P."/>
            <person name="Pearson M."/>
            <person name="Howarth C."/>
            <person name="Larson L."/>
            <person name="White J."/>
            <person name="Zeng Q."/>
            <person name="Kodira C."/>
            <person name="Yandava C."/>
            <person name="Alvarado L."/>
            <person name="O'Leary S."/>
            <person name="Szabo L."/>
            <person name="Dean R."/>
            <person name="Schein J."/>
        </authorList>
    </citation>
    <scope>NUCLEOTIDE SEQUENCE</scope>
    <source>
        <strain>CRL 75-36-700-3</strain>
    </source>
</reference>
<dbReference type="OrthoDB" id="2507331at2759"/>
<reference evidence="3" key="2">
    <citation type="journal article" date="2011" name="Proc. Natl. Acad. Sci. U.S.A.">
        <title>Obligate biotrophy features unraveled by the genomic analysis of rust fungi.</title>
        <authorList>
            <person name="Duplessis S."/>
            <person name="Cuomo C.A."/>
            <person name="Lin Y.-C."/>
            <person name="Aerts A."/>
            <person name="Tisserant E."/>
            <person name="Veneault-Fourrey C."/>
            <person name="Joly D.L."/>
            <person name="Hacquard S."/>
            <person name="Amselem J."/>
            <person name="Cantarel B.L."/>
            <person name="Chiu R."/>
            <person name="Coutinho P.M."/>
            <person name="Feau N."/>
            <person name="Field M."/>
            <person name="Frey P."/>
            <person name="Gelhaye E."/>
            <person name="Goldberg J."/>
            <person name="Grabherr M.G."/>
            <person name="Kodira C.D."/>
            <person name="Kohler A."/>
            <person name="Kuees U."/>
            <person name="Lindquist E.A."/>
            <person name="Lucas S.M."/>
            <person name="Mago R."/>
            <person name="Mauceli E."/>
            <person name="Morin E."/>
            <person name="Murat C."/>
            <person name="Pangilinan J.L."/>
            <person name="Park R."/>
            <person name="Pearson M."/>
            <person name="Quesneville H."/>
            <person name="Rouhier N."/>
            <person name="Sakthikumar S."/>
            <person name="Salamov A.A."/>
            <person name="Schmutz J."/>
            <person name="Selles B."/>
            <person name="Shapiro H."/>
            <person name="Tanguay P."/>
            <person name="Tuskan G.A."/>
            <person name="Henrissat B."/>
            <person name="Van de Peer Y."/>
            <person name="Rouze P."/>
            <person name="Ellis J.G."/>
            <person name="Dodds P.N."/>
            <person name="Schein J.E."/>
            <person name="Zhong S."/>
            <person name="Hamelin R.C."/>
            <person name="Grigoriev I.V."/>
            <person name="Szabo L.J."/>
            <person name="Martin F."/>
        </authorList>
    </citation>
    <scope>NUCLEOTIDE SEQUENCE [LARGE SCALE GENOMIC DNA]</scope>
    <source>
        <strain evidence="3">CRL 75-36-700-3 / race SCCL</strain>
    </source>
</reference>
<dbReference type="KEGG" id="pgr:PGTG_12160"/>
<feature type="region of interest" description="Disordered" evidence="1">
    <location>
        <begin position="124"/>
        <end position="221"/>
    </location>
</feature>
<evidence type="ECO:0000256" key="1">
    <source>
        <dbReference type="SAM" id="MobiDB-lite"/>
    </source>
</evidence>